<proteinExistence type="predicted"/>
<dbReference type="Proteomes" id="UP001152519">
    <property type="component" value="Unassembled WGS sequence"/>
</dbReference>
<comment type="caution">
    <text evidence="1">The sequence shown here is derived from an EMBL/GenBank/DDBJ whole genome shotgun (WGS) entry which is preliminary data.</text>
</comment>
<evidence type="ECO:0000313" key="2">
    <source>
        <dbReference type="Proteomes" id="UP001152519"/>
    </source>
</evidence>
<keyword evidence="2" id="KW-1185">Reference proteome</keyword>
<dbReference type="InterPro" id="IPR036689">
    <property type="entry name" value="ESAT-6-like_sf"/>
</dbReference>
<accession>A0A9W4E872</accession>
<dbReference type="Pfam" id="PF06013">
    <property type="entry name" value="WXG100"/>
    <property type="match status" value="1"/>
</dbReference>
<sequence length="111" mass="11738">MAGNAETSVNLAGMKSAQSSFQTALDEANSSYTQMASQIEALRASWTGDASSTFQSAMDSWLQDFSAVRSQLGLMLEKLQANTGSYANTHETTVTAAGTLQSGMSQRLPGF</sequence>
<dbReference type="Gene3D" id="1.10.287.1060">
    <property type="entry name" value="ESAT-6-like"/>
    <property type="match status" value="1"/>
</dbReference>
<dbReference type="SUPFAM" id="SSF140453">
    <property type="entry name" value="EsxAB dimer-like"/>
    <property type="match status" value="1"/>
</dbReference>
<reference evidence="1" key="1">
    <citation type="submission" date="2021-05" db="EMBL/GenBank/DDBJ databases">
        <authorList>
            <person name="Arsene-Ploetze F."/>
        </authorList>
    </citation>
    <scope>NUCLEOTIDE SEQUENCE</scope>
    <source>
        <strain evidence="1">DSM 42138</strain>
    </source>
</reference>
<evidence type="ECO:0008006" key="3">
    <source>
        <dbReference type="Google" id="ProtNLM"/>
    </source>
</evidence>
<dbReference type="InterPro" id="IPR010310">
    <property type="entry name" value="T7SS_ESAT-6-like"/>
</dbReference>
<protein>
    <recommendedName>
        <fullName evidence="3">WXG100 family type VII secretion target</fullName>
    </recommendedName>
</protein>
<dbReference type="AlphaFoldDB" id="A0A9W4E872"/>
<name>A0A9W4E872_9ACTN</name>
<evidence type="ECO:0000313" key="1">
    <source>
        <dbReference type="EMBL" id="CAG6395294.1"/>
    </source>
</evidence>
<dbReference type="NCBIfam" id="TIGR03930">
    <property type="entry name" value="WXG100_ESAT6"/>
    <property type="match status" value="1"/>
</dbReference>
<organism evidence="1 2">
    <name type="scientific">Actinacidiphila cocklensis</name>
    <dbReference type="NCBI Taxonomy" id="887465"/>
    <lineage>
        <taxon>Bacteria</taxon>
        <taxon>Bacillati</taxon>
        <taxon>Actinomycetota</taxon>
        <taxon>Actinomycetes</taxon>
        <taxon>Kitasatosporales</taxon>
        <taxon>Streptomycetaceae</taxon>
        <taxon>Actinacidiphila</taxon>
    </lineage>
</organism>
<gene>
    <name evidence="1" type="ORF">SCOCK_300103</name>
</gene>
<dbReference type="RefSeq" id="WP_251492308.1">
    <property type="nucleotide sequence ID" value="NZ_CAJSLV010000060.1"/>
</dbReference>
<dbReference type="EMBL" id="CAJSLV010000060">
    <property type="protein sequence ID" value="CAG6395294.1"/>
    <property type="molecule type" value="Genomic_DNA"/>
</dbReference>